<protein>
    <recommendedName>
        <fullName evidence="3">SAP domain-containing protein</fullName>
    </recommendedName>
</protein>
<feature type="non-terminal residue" evidence="1">
    <location>
        <position position="1"/>
    </location>
</feature>
<dbReference type="Proteomes" id="UP000054538">
    <property type="component" value="Unassembled WGS sequence"/>
</dbReference>
<sequence length="115" mass="12783">ARTINAQWLTSAEGLWECDVQDTAREEQVKKKAEVVAWKVSKQVDRITQQATQGSNVHFSGALSTKGKEDLVDVANQLKIETTGTKLELLKAIRAHFDAHTELKSDAQFKGLFNS</sequence>
<dbReference type="AlphaFoldDB" id="A0A0D0EAL7"/>
<name>A0A0D0EAL7_9AGAM</name>
<feature type="non-terminal residue" evidence="1">
    <location>
        <position position="115"/>
    </location>
</feature>
<dbReference type="EMBL" id="KN824834">
    <property type="protein sequence ID" value="KIL00440.1"/>
    <property type="molecule type" value="Genomic_DNA"/>
</dbReference>
<evidence type="ECO:0000313" key="2">
    <source>
        <dbReference type="Proteomes" id="UP000054538"/>
    </source>
</evidence>
<dbReference type="InParanoid" id="A0A0D0EAL7"/>
<reference evidence="1 2" key="1">
    <citation type="submission" date="2014-04" db="EMBL/GenBank/DDBJ databases">
        <authorList>
            <consortium name="DOE Joint Genome Institute"/>
            <person name="Kuo A."/>
            <person name="Kohler A."/>
            <person name="Jargeat P."/>
            <person name="Nagy L.G."/>
            <person name="Floudas D."/>
            <person name="Copeland A."/>
            <person name="Barry K.W."/>
            <person name="Cichocki N."/>
            <person name="Veneault-Fourrey C."/>
            <person name="LaButti K."/>
            <person name="Lindquist E.A."/>
            <person name="Lipzen A."/>
            <person name="Lundell T."/>
            <person name="Morin E."/>
            <person name="Murat C."/>
            <person name="Sun H."/>
            <person name="Tunlid A."/>
            <person name="Henrissat B."/>
            <person name="Grigoriev I.V."/>
            <person name="Hibbett D.S."/>
            <person name="Martin F."/>
            <person name="Nordberg H.P."/>
            <person name="Cantor M.N."/>
            <person name="Hua S.X."/>
        </authorList>
    </citation>
    <scope>NUCLEOTIDE SEQUENCE [LARGE SCALE GENOMIC DNA]</scope>
    <source>
        <strain evidence="1 2">Ve08.2h10</strain>
    </source>
</reference>
<organism evidence="1 2">
    <name type="scientific">Paxillus rubicundulus Ve08.2h10</name>
    <dbReference type="NCBI Taxonomy" id="930991"/>
    <lineage>
        <taxon>Eukaryota</taxon>
        <taxon>Fungi</taxon>
        <taxon>Dikarya</taxon>
        <taxon>Basidiomycota</taxon>
        <taxon>Agaricomycotina</taxon>
        <taxon>Agaricomycetes</taxon>
        <taxon>Agaricomycetidae</taxon>
        <taxon>Boletales</taxon>
        <taxon>Paxilineae</taxon>
        <taxon>Paxillaceae</taxon>
        <taxon>Paxillus</taxon>
    </lineage>
</organism>
<dbReference type="OrthoDB" id="5569309at2759"/>
<reference evidence="2" key="2">
    <citation type="submission" date="2015-01" db="EMBL/GenBank/DDBJ databases">
        <title>Evolutionary Origins and Diversification of the Mycorrhizal Mutualists.</title>
        <authorList>
            <consortium name="DOE Joint Genome Institute"/>
            <consortium name="Mycorrhizal Genomics Consortium"/>
            <person name="Kohler A."/>
            <person name="Kuo A."/>
            <person name="Nagy L.G."/>
            <person name="Floudas D."/>
            <person name="Copeland A."/>
            <person name="Barry K.W."/>
            <person name="Cichocki N."/>
            <person name="Veneault-Fourrey C."/>
            <person name="LaButti K."/>
            <person name="Lindquist E.A."/>
            <person name="Lipzen A."/>
            <person name="Lundell T."/>
            <person name="Morin E."/>
            <person name="Murat C."/>
            <person name="Riley R."/>
            <person name="Ohm R."/>
            <person name="Sun H."/>
            <person name="Tunlid A."/>
            <person name="Henrissat B."/>
            <person name="Grigoriev I.V."/>
            <person name="Hibbett D.S."/>
            <person name="Martin F."/>
        </authorList>
    </citation>
    <scope>NUCLEOTIDE SEQUENCE [LARGE SCALE GENOMIC DNA]</scope>
    <source>
        <strain evidence="2">Ve08.2h10</strain>
    </source>
</reference>
<dbReference type="Pfam" id="PF18953">
    <property type="entry name" value="SAP_new25"/>
    <property type="match status" value="1"/>
</dbReference>
<dbReference type="HOGENOM" id="CLU_164457_0_0_1"/>
<keyword evidence="2" id="KW-1185">Reference proteome</keyword>
<evidence type="ECO:0008006" key="3">
    <source>
        <dbReference type="Google" id="ProtNLM"/>
    </source>
</evidence>
<accession>A0A0D0EAL7</accession>
<proteinExistence type="predicted"/>
<evidence type="ECO:0000313" key="1">
    <source>
        <dbReference type="EMBL" id="KIL00440.1"/>
    </source>
</evidence>
<gene>
    <name evidence="1" type="ORF">PAXRUDRAFT_68946</name>
</gene>